<gene>
    <name evidence="1" type="ORF">PCASD_15425</name>
</gene>
<evidence type="ECO:0000313" key="1">
    <source>
        <dbReference type="EMBL" id="PLW31816.1"/>
    </source>
</evidence>
<dbReference type="AlphaFoldDB" id="A0A2N5U234"/>
<name>A0A2N5U234_9BASI</name>
<organism evidence="1 2">
    <name type="scientific">Puccinia coronata f. sp. avenae</name>
    <dbReference type="NCBI Taxonomy" id="200324"/>
    <lineage>
        <taxon>Eukaryota</taxon>
        <taxon>Fungi</taxon>
        <taxon>Dikarya</taxon>
        <taxon>Basidiomycota</taxon>
        <taxon>Pucciniomycotina</taxon>
        <taxon>Pucciniomycetes</taxon>
        <taxon>Pucciniales</taxon>
        <taxon>Pucciniaceae</taxon>
        <taxon>Puccinia</taxon>
    </lineage>
</organism>
<proteinExistence type="predicted"/>
<dbReference type="Proteomes" id="UP000235392">
    <property type="component" value="Unassembled WGS sequence"/>
</dbReference>
<protein>
    <submittedName>
        <fullName evidence="1">Uncharacterized protein</fullName>
    </submittedName>
</protein>
<accession>A0A2N5U234</accession>
<comment type="caution">
    <text evidence="1">The sequence shown here is derived from an EMBL/GenBank/DDBJ whole genome shotgun (WGS) entry which is preliminary data.</text>
</comment>
<evidence type="ECO:0000313" key="2">
    <source>
        <dbReference type="Proteomes" id="UP000235392"/>
    </source>
</evidence>
<sequence length="110" mass="11964">MISIITTMNSLLAKLLHNGFIFATFLSPRQPTFGSPVRIPSGPRHVADRSGSLAFQVEVFSRSSSTSSTHSSSSSIAVGIHFAGQQLSCSLYVERNLITWFAEKLSDFPT</sequence>
<reference evidence="1 2" key="1">
    <citation type="submission" date="2017-11" db="EMBL/GenBank/DDBJ databases">
        <title>De novo assembly and phasing of dikaryotic genomes from two isolates of Puccinia coronata f. sp. avenae, the causal agent of oat crown rust.</title>
        <authorList>
            <person name="Miller M.E."/>
            <person name="Zhang Y."/>
            <person name="Omidvar V."/>
            <person name="Sperschneider J."/>
            <person name="Schwessinger B."/>
            <person name="Raley C."/>
            <person name="Palmer J.M."/>
            <person name="Garnica D."/>
            <person name="Upadhyaya N."/>
            <person name="Rathjen J."/>
            <person name="Taylor J.M."/>
            <person name="Park R.F."/>
            <person name="Dodds P.N."/>
            <person name="Hirsch C.D."/>
            <person name="Kianian S.F."/>
            <person name="Figueroa M."/>
        </authorList>
    </citation>
    <scope>NUCLEOTIDE SEQUENCE [LARGE SCALE GENOMIC DNA]</scope>
    <source>
        <strain evidence="1">12SD80</strain>
    </source>
</reference>
<dbReference type="EMBL" id="PGCI01000259">
    <property type="protein sequence ID" value="PLW31816.1"/>
    <property type="molecule type" value="Genomic_DNA"/>
</dbReference>